<reference evidence="2 3" key="1">
    <citation type="submission" date="2019-04" db="EMBL/GenBank/DDBJ databases">
        <title>Flavobacterium sp. strain DS2-A Genome sequencing and assembly.</title>
        <authorList>
            <person name="Kim I."/>
        </authorList>
    </citation>
    <scope>NUCLEOTIDE SEQUENCE [LARGE SCALE GENOMIC DNA]</scope>
    <source>
        <strain evidence="2 3">DS2-A</strain>
    </source>
</reference>
<evidence type="ECO:0000313" key="3">
    <source>
        <dbReference type="Proteomes" id="UP000297407"/>
    </source>
</evidence>
<dbReference type="RefSeq" id="WP_135526933.1">
    <property type="nucleotide sequence ID" value="NZ_SRLH01000006.1"/>
</dbReference>
<dbReference type="Gene3D" id="1.10.443.10">
    <property type="entry name" value="Intergrase catalytic core"/>
    <property type="match status" value="1"/>
</dbReference>
<dbReference type="AlphaFoldDB" id="A0A4Z0L4P4"/>
<dbReference type="InterPro" id="IPR011010">
    <property type="entry name" value="DNA_brk_join_enz"/>
</dbReference>
<name>A0A4Z0L4P4_9FLAO</name>
<keyword evidence="3" id="KW-1185">Reference proteome</keyword>
<evidence type="ECO:0008006" key="4">
    <source>
        <dbReference type="Google" id="ProtNLM"/>
    </source>
</evidence>
<dbReference type="GO" id="GO:0003677">
    <property type="term" value="F:DNA binding"/>
    <property type="evidence" value="ECO:0007669"/>
    <property type="project" value="InterPro"/>
</dbReference>
<organism evidence="2 3">
    <name type="scientific">Flavobacterium humi</name>
    <dbReference type="NCBI Taxonomy" id="2562683"/>
    <lineage>
        <taxon>Bacteria</taxon>
        <taxon>Pseudomonadati</taxon>
        <taxon>Bacteroidota</taxon>
        <taxon>Flavobacteriia</taxon>
        <taxon>Flavobacteriales</taxon>
        <taxon>Flavobacteriaceae</taxon>
        <taxon>Flavobacterium</taxon>
    </lineage>
</organism>
<gene>
    <name evidence="2" type="ORF">E4635_11960</name>
</gene>
<dbReference type="SUPFAM" id="SSF56349">
    <property type="entry name" value="DNA breaking-rejoining enzymes"/>
    <property type="match status" value="1"/>
</dbReference>
<evidence type="ECO:0000256" key="1">
    <source>
        <dbReference type="ARBA" id="ARBA00023172"/>
    </source>
</evidence>
<keyword evidence="1" id="KW-0233">DNA recombination</keyword>
<sequence>MKKPVINYVLESKAKNPNERTKPELIIAMVHAGFITQIDNQIKHERFKVSLETTIKPKNFGLIKDNFRFNEDVFANFSRQNKGVKTAMQIFETKVDELYSNYLINDIQPTAKQFKTDLLIQLGRKQREQKKTFTILAYLNDKISLFESLKGSGRKDEIDENSIKVYRTLKVYLERYELVKQIQLTFENFDESTYWEFWNIQDEILRGKISIPKKVGERKIAVQENGFLMSSINKYQKTLMRLLRLAIVDGINVNLNVNNTNLIVTKSPASKDIYVSESDLVKIWNYEPTTTEMLLAKDYLMLASLTGMRYESMEVANLEQIETYKDGSYNFSYIHSKQNKTETECYIPLFNPVMEILKRYGNKFPVLPANQIVNENIKMLFGLAGINAMQTITNVTYKSGVIIESKPANEVISTHDCRKSFITNLFLAGGAENIVMGVTHPDKKPMHAMAGVYNKSTLLDKAKQFYDEVNRVQREKQSELYKF</sequence>
<proteinExistence type="predicted"/>
<dbReference type="InterPro" id="IPR013762">
    <property type="entry name" value="Integrase-like_cat_sf"/>
</dbReference>
<dbReference type="Proteomes" id="UP000297407">
    <property type="component" value="Unassembled WGS sequence"/>
</dbReference>
<dbReference type="GO" id="GO:0015074">
    <property type="term" value="P:DNA integration"/>
    <property type="evidence" value="ECO:0007669"/>
    <property type="project" value="InterPro"/>
</dbReference>
<dbReference type="EMBL" id="SRLH01000006">
    <property type="protein sequence ID" value="TGD57328.1"/>
    <property type="molecule type" value="Genomic_DNA"/>
</dbReference>
<protein>
    <recommendedName>
        <fullName evidence="4">Tyr recombinase domain-containing protein</fullName>
    </recommendedName>
</protein>
<evidence type="ECO:0000313" key="2">
    <source>
        <dbReference type="EMBL" id="TGD57328.1"/>
    </source>
</evidence>
<comment type="caution">
    <text evidence="2">The sequence shown here is derived from an EMBL/GenBank/DDBJ whole genome shotgun (WGS) entry which is preliminary data.</text>
</comment>
<dbReference type="GO" id="GO:0006310">
    <property type="term" value="P:DNA recombination"/>
    <property type="evidence" value="ECO:0007669"/>
    <property type="project" value="UniProtKB-KW"/>
</dbReference>
<accession>A0A4Z0L4P4</accession>